<evidence type="ECO:0000313" key="4">
    <source>
        <dbReference type="Proteomes" id="UP000233750"/>
    </source>
</evidence>
<feature type="transmembrane region" description="Helical" evidence="1">
    <location>
        <begin position="21"/>
        <end position="37"/>
    </location>
</feature>
<proteinExistence type="predicted"/>
<gene>
    <name evidence="3" type="ORF">ATK30_3810</name>
    <name evidence="2" type="ORF">H5411_02715</name>
</gene>
<organism evidence="3 4">
    <name type="scientific">Amycolatopsis echigonensis</name>
    <dbReference type="NCBI Taxonomy" id="2576905"/>
    <lineage>
        <taxon>Bacteria</taxon>
        <taxon>Bacillati</taxon>
        <taxon>Actinomycetota</taxon>
        <taxon>Actinomycetes</taxon>
        <taxon>Pseudonocardiales</taxon>
        <taxon>Pseudonocardiaceae</taxon>
        <taxon>Amycolatopsis</taxon>
    </lineage>
</organism>
<evidence type="ECO:0000313" key="5">
    <source>
        <dbReference type="Proteomes" id="UP000550260"/>
    </source>
</evidence>
<comment type="caution">
    <text evidence="3">The sequence shown here is derived from an EMBL/GenBank/DDBJ whole genome shotgun (WGS) entry which is preliminary data.</text>
</comment>
<name>A0A2N3WGK5_9PSEU</name>
<reference evidence="2 5" key="2">
    <citation type="submission" date="2020-08" db="EMBL/GenBank/DDBJ databases">
        <title>Amycolatopsis echigonensis JCM 21831.</title>
        <authorList>
            <person name="Tedsree N."/>
            <person name="Kuncharoen N."/>
            <person name="Likhitwitayawuid K."/>
            <person name="Tanasupawat S."/>
        </authorList>
    </citation>
    <scope>NUCLEOTIDE SEQUENCE [LARGE SCALE GENOMIC DNA]</scope>
    <source>
        <strain evidence="2 5">JCM 21831</strain>
    </source>
</reference>
<keyword evidence="1" id="KW-1133">Transmembrane helix</keyword>
<dbReference type="RefSeq" id="WP_101436697.1">
    <property type="nucleotide sequence ID" value="NZ_JACJHR010000002.1"/>
</dbReference>
<dbReference type="EMBL" id="PJMY01000003">
    <property type="protein sequence ID" value="PKV92976.1"/>
    <property type="molecule type" value="Genomic_DNA"/>
</dbReference>
<evidence type="ECO:0000313" key="2">
    <source>
        <dbReference type="EMBL" id="MBB2498051.1"/>
    </source>
</evidence>
<feature type="transmembrane region" description="Helical" evidence="1">
    <location>
        <begin position="99"/>
        <end position="117"/>
    </location>
</feature>
<dbReference type="OrthoDB" id="4773623at2"/>
<evidence type="ECO:0000256" key="1">
    <source>
        <dbReference type="SAM" id="Phobius"/>
    </source>
</evidence>
<dbReference type="Proteomes" id="UP000550260">
    <property type="component" value="Unassembled WGS sequence"/>
</dbReference>
<keyword evidence="4" id="KW-1185">Reference proteome</keyword>
<protein>
    <submittedName>
        <fullName evidence="3">Uncharacterized protein</fullName>
    </submittedName>
</protein>
<dbReference type="Proteomes" id="UP000233750">
    <property type="component" value="Unassembled WGS sequence"/>
</dbReference>
<evidence type="ECO:0000313" key="3">
    <source>
        <dbReference type="EMBL" id="PKV92976.1"/>
    </source>
</evidence>
<accession>A0A2N3WGK5</accession>
<keyword evidence="1" id="KW-0812">Transmembrane</keyword>
<feature type="transmembrane region" description="Helical" evidence="1">
    <location>
        <begin position="123"/>
        <end position="142"/>
    </location>
</feature>
<accession>A0A8E1VTL9</accession>
<dbReference type="AlphaFoldDB" id="A0A2N3WGK5"/>
<feature type="transmembrane region" description="Helical" evidence="1">
    <location>
        <begin position="66"/>
        <end position="87"/>
    </location>
</feature>
<keyword evidence="1" id="KW-0472">Membrane</keyword>
<sequence>MRQPVQVTASRTPTPVQTARILLTAVAISHLVVPLVMELNRSTLRDQIAAQHPEFGAAEVGRSTTIAVTSGAAFHGILLVLCALLVWKLATGRPWTRRLTTVSQLLSVVFSVVSWSSSPMFHTTIPIISAAQILTVVLLWFPPTAREFFANRS</sequence>
<dbReference type="EMBL" id="JACJHR010000002">
    <property type="protein sequence ID" value="MBB2498051.1"/>
    <property type="molecule type" value="Genomic_DNA"/>
</dbReference>
<reference evidence="3 4" key="1">
    <citation type="submission" date="2017-12" db="EMBL/GenBank/DDBJ databases">
        <title>Sequencing the genomes of 1000 Actinobacteria strains.</title>
        <authorList>
            <person name="Klenk H.-P."/>
        </authorList>
    </citation>
    <scope>NUCLEOTIDE SEQUENCE [LARGE SCALE GENOMIC DNA]</scope>
    <source>
        <strain evidence="3 4">DSM 45165</strain>
    </source>
</reference>